<evidence type="ECO:0000256" key="1">
    <source>
        <dbReference type="SAM" id="MobiDB-lite"/>
    </source>
</evidence>
<dbReference type="KEGG" id="deo:CAY53_02170"/>
<reference evidence="2 3" key="1">
    <citation type="journal article" date="2018" name="MBio">
        <title>Insights into the evolution of host association through the isolation and characterization of a novel human periodontal pathobiont, Desulfobulbus oralis.</title>
        <authorList>
            <person name="Cross K.L."/>
            <person name="Chirania P."/>
            <person name="Xiong W."/>
            <person name="Beall C.J."/>
            <person name="Elkins J.G."/>
            <person name="Giannone R.J."/>
            <person name="Griffen A.L."/>
            <person name="Guss A.M."/>
            <person name="Hettich R.L."/>
            <person name="Joshi S.S."/>
            <person name="Mokrzan E.M."/>
            <person name="Martin R.K."/>
            <person name="Zhulin I.B."/>
            <person name="Leys E.J."/>
            <person name="Podar M."/>
        </authorList>
    </citation>
    <scope>NUCLEOTIDE SEQUENCE [LARGE SCALE GENOMIC DNA]</scope>
    <source>
        <strain evidence="2 3">ORNL</strain>
    </source>
</reference>
<dbReference type="PROSITE" id="PS51257">
    <property type="entry name" value="PROKAR_LIPOPROTEIN"/>
    <property type="match status" value="1"/>
</dbReference>
<dbReference type="EMBL" id="CP021255">
    <property type="protein sequence ID" value="AVD70429.1"/>
    <property type="molecule type" value="Genomic_DNA"/>
</dbReference>
<dbReference type="Proteomes" id="UP000239867">
    <property type="component" value="Chromosome"/>
</dbReference>
<evidence type="ECO:0008006" key="4">
    <source>
        <dbReference type="Google" id="ProtNLM"/>
    </source>
</evidence>
<proteinExistence type="predicted"/>
<sequence>MKYALIVFGLCFGLSGCAAHRQGVPEQRQSYVHEQLPFAVSEAMAKDAMARLAVLYPPGRTALYLQKPVLSPEQVKRARERLAGEKAARLVQAQTPVSAPAKGRKGKGSKSQSGQPAESPIAQLAVPEPRLFIDAFESELRQAGFRIVSAADGESPRVSWTIDRLATEPHEPESWYLRLQVADRQVRRIVSRVYDGRGVARAGFAEGRME</sequence>
<evidence type="ECO:0000313" key="3">
    <source>
        <dbReference type="Proteomes" id="UP000239867"/>
    </source>
</evidence>
<feature type="region of interest" description="Disordered" evidence="1">
    <location>
        <begin position="92"/>
        <end position="121"/>
    </location>
</feature>
<keyword evidence="3" id="KW-1185">Reference proteome</keyword>
<organism evidence="2 3">
    <name type="scientific">Desulfobulbus oralis</name>
    <dbReference type="NCBI Taxonomy" id="1986146"/>
    <lineage>
        <taxon>Bacteria</taxon>
        <taxon>Pseudomonadati</taxon>
        <taxon>Thermodesulfobacteriota</taxon>
        <taxon>Desulfobulbia</taxon>
        <taxon>Desulfobulbales</taxon>
        <taxon>Desulfobulbaceae</taxon>
        <taxon>Desulfobulbus</taxon>
    </lineage>
</organism>
<name>A0A2L1GL75_9BACT</name>
<gene>
    <name evidence="2" type="ORF">CAY53_02170</name>
</gene>
<evidence type="ECO:0000313" key="2">
    <source>
        <dbReference type="EMBL" id="AVD70429.1"/>
    </source>
</evidence>
<protein>
    <recommendedName>
        <fullName evidence="4">Lipoprotein</fullName>
    </recommendedName>
</protein>
<accession>A0A2L1GL75</accession>
<dbReference type="AlphaFoldDB" id="A0A2L1GL75"/>